<accession>A0AAU7CA15</accession>
<dbReference type="RefSeq" id="WP_406694712.1">
    <property type="nucleotide sequence ID" value="NZ_CP155447.1"/>
</dbReference>
<dbReference type="EMBL" id="CP155447">
    <property type="protein sequence ID" value="XBH01970.1"/>
    <property type="molecule type" value="Genomic_DNA"/>
</dbReference>
<dbReference type="AlphaFoldDB" id="A0AAU7CA15"/>
<name>A0AAU7CA15_9BACT</name>
<dbReference type="InterPro" id="IPR036909">
    <property type="entry name" value="Cyt_c-like_dom_sf"/>
</dbReference>
<organism evidence="3">
    <name type="scientific">Singulisphaera sp. Ch08</name>
    <dbReference type="NCBI Taxonomy" id="3120278"/>
    <lineage>
        <taxon>Bacteria</taxon>
        <taxon>Pseudomonadati</taxon>
        <taxon>Planctomycetota</taxon>
        <taxon>Planctomycetia</taxon>
        <taxon>Isosphaerales</taxon>
        <taxon>Isosphaeraceae</taxon>
        <taxon>Singulisphaera</taxon>
    </lineage>
</organism>
<reference evidence="3" key="1">
    <citation type="submission" date="2024-05" db="EMBL/GenBank/DDBJ databases">
        <title>Planctomycetes of the genus Singulisphaera possess chitinolytic capabilities.</title>
        <authorList>
            <person name="Ivanova A."/>
        </authorList>
    </citation>
    <scope>NUCLEOTIDE SEQUENCE</scope>
    <source>
        <strain evidence="3">Ch08T</strain>
    </source>
</reference>
<evidence type="ECO:0000259" key="2">
    <source>
        <dbReference type="Pfam" id="PF07635"/>
    </source>
</evidence>
<feature type="compositionally biased region" description="Polar residues" evidence="1">
    <location>
        <begin position="622"/>
        <end position="634"/>
    </location>
</feature>
<protein>
    <submittedName>
        <fullName evidence="3">C-type cytochrome domain-containing protein</fullName>
    </submittedName>
</protein>
<dbReference type="GO" id="GO:0009055">
    <property type="term" value="F:electron transfer activity"/>
    <property type="evidence" value="ECO:0007669"/>
    <property type="project" value="InterPro"/>
</dbReference>
<evidence type="ECO:0000313" key="3">
    <source>
        <dbReference type="EMBL" id="XBH01970.1"/>
    </source>
</evidence>
<evidence type="ECO:0000256" key="1">
    <source>
        <dbReference type="SAM" id="MobiDB-lite"/>
    </source>
</evidence>
<feature type="domain" description="Cytochrome C Planctomycete-type" evidence="2">
    <location>
        <begin position="54"/>
        <end position="105"/>
    </location>
</feature>
<feature type="region of interest" description="Disordered" evidence="1">
    <location>
        <begin position="621"/>
        <end position="656"/>
    </location>
</feature>
<dbReference type="InterPro" id="IPR011429">
    <property type="entry name" value="Cyt_c_Planctomycete-type"/>
</dbReference>
<dbReference type="GO" id="GO:0020037">
    <property type="term" value="F:heme binding"/>
    <property type="evidence" value="ECO:0007669"/>
    <property type="project" value="InterPro"/>
</dbReference>
<dbReference type="SUPFAM" id="SSF46626">
    <property type="entry name" value="Cytochrome c"/>
    <property type="match status" value="1"/>
</dbReference>
<proteinExistence type="predicted"/>
<sequence length="814" mass="89632">MLPLRRTRTTRFLITCSLVFLAGVWLSFAKQGRAADRLPGASAETARAVLEKYCYRCHGQNGRNEGGLNVVTDLKKLVESKRVVPGDPERSKLLKRVVGGDMPPEIDFENQTANSAPLPRPSAREVALLRGWIQAGASDQTAPRVNSTSRRFMTELEVLRAVLDDLRTLGTRERRFIRYFTLTHLANAGDNEDQLQTYRHGLSKLINSLSWSRQITVPKPIDPRRVVLRIDLRDYLWDEGTWSAILSEYPYGIKYNGTSSESINTMTDCELPFVRADWFVYAASRPPLYHDVLRLPTTIEELEKKLDVDALANIRQDRAVRAGFNASGVSRNNRLIERHESTNGGYWRSYDFGGNADRKNLFAHPLGPGSGAFDFEHDGGETVFALPNGLNGYMLTDGHGQRIDKGPTEIVRDNKQADGAVVNGISCMSCHNRGFIEKTDQVRDVVLKSRSFGKEVTDTVVALYPPHERMDKLMQEDLDRYARAVKETGAALSRTEPVFALATQFEEEMNISVAAAEAGLMVKEFRDLLALSPELGQTLGLLLAEGTVKRDLYVNAFPLIAEARHLTLLHLAKPAPVTVAKPSEPLKPRDGLPSTFGSFPRDRLAAMHRANMNAHMNMNLNTDFPLNSQGNPRGNSRPEPGPAVKTYPASGSQKGYAPDRLVDLPASFWGGNRDKFRDVGPAGSILVGVRTSTHLFFGGPKISSVQPIYRSGTRLIEGERHGTVASPETTTVAKSGYAVGGFRTHTGLGVDGFEIVYMRVKNGRLVPSDSYTSPWLGDVNGGSPNNVSSNGEVPVGLQGRSTKSIHALGLIIVK</sequence>
<dbReference type="Pfam" id="PF07635">
    <property type="entry name" value="PSCyt1"/>
    <property type="match status" value="1"/>
</dbReference>
<gene>
    <name evidence="3" type="ORF">V5E97_27030</name>
</gene>